<dbReference type="InterPro" id="IPR010998">
    <property type="entry name" value="Integrase_recombinase_N"/>
</dbReference>
<evidence type="ECO:0000313" key="6">
    <source>
        <dbReference type="EMBL" id="PSK86184.1"/>
    </source>
</evidence>
<dbReference type="Proteomes" id="UP000240624">
    <property type="component" value="Unassembled WGS sequence"/>
</dbReference>
<dbReference type="Pfam" id="PF00589">
    <property type="entry name" value="Phage_integrase"/>
    <property type="match status" value="1"/>
</dbReference>
<accession>A0A1X6ZEF0</accession>
<dbReference type="PROSITE" id="PS51898">
    <property type="entry name" value="TYR_RECOMBINASE"/>
    <property type="match status" value="1"/>
</dbReference>
<dbReference type="CDD" id="cd00796">
    <property type="entry name" value="INT_Rci_Hp1_C"/>
    <property type="match status" value="1"/>
</dbReference>
<dbReference type="GO" id="GO:0015074">
    <property type="term" value="P:DNA integration"/>
    <property type="evidence" value="ECO:0007669"/>
    <property type="project" value="UniProtKB-KW"/>
</dbReference>
<feature type="domain" description="Tyr recombinase" evidence="5">
    <location>
        <begin position="160"/>
        <end position="332"/>
    </location>
</feature>
<keyword evidence="4" id="KW-0233">DNA recombination</keyword>
<evidence type="ECO:0000313" key="7">
    <source>
        <dbReference type="EMBL" id="SLN49379.1"/>
    </source>
</evidence>
<reference evidence="6 9" key="2">
    <citation type="submission" date="2018-03" db="EMBL/GenBank/DDBJ databases">
        <title>Genomic Encyclopedia of Archaeal and Bacterial Type Strains, Phase II (KMG-II): from individual species to whole genera.</title>
        <authorList>
            <person name="Goeker M."/>
        </authorList>
    </citation>
    <scope>NUCLEOTIDE SEQUENCE [LARGE SCALE GENOMIC DNA]</scope>
    <source>
        <strain evidence="6 9">DSM 29956</strain>
    </source>
</reference>
<dbReference type="GO" id="GO:0003677">
    <property type="term" value="F:DNA binding"/>
    <property type="evidence" value="ECO:0007669"/>
    <property type="project" value="UniProtKB-KW"/>
</dbReference>
<keyword evidence="3" id="KW-0238">DNA-binding</keyword>
<evidence type="ECO:0000313" key="8">
    <source>
        <dbReference type="Proteomes" id="UP000193495"/>
    </source>
</evidence>
<dbReference type="InterPro" id="IPR011010">
    <property type="entry name" value="DNA_brk_join_enz"/>
</dbReference>
<protein>
    <submittedName>
        <fullName evidence="6">Site-specific recombinase XerD</fullName>
    </submittedName>
    <submittedName>
        <fullName evidence="7">Site-specific tyrosine recombinase XerC</fullName>
    </submittedName>
</protein>
<dbReference type="Proteomes" id="UP000193495">
    <property type="component" value="Unassembled WGS sequence"/>
</dbReference>
<evidence type="ECO:0000256" key="2">
    <source>
        <dbReference type="ARBA" id="ARBA00022908"/>
    </source>
</evidence>
<dbReference type="InterPro" id="IPR050808">
    <property type="entry name" value="Phage_Integrase"/>
</dbReference>
<comment type="similarity">
    <text evidence="1">Belongs to the 'phage' integrase family.</text>
</comment>
<dbReference type="InterPro" id="IPR002104">
    <property type="entry name" value="Integrase_catalytic"/>
</dbReference>
<reference evidence="7 8" key="1">
    <citation type="submission" date="2017-03" db="EMBL/GenBank/DDBJ databases">
        <authorList>
            <person name="Afonso C.L."/>
            <person name="Miller P.J."/>
            <person name="Scott M.A."/>
            <person name="Spackman E."/>
            <person name="Goraichik I."/>
            <person name="Dimitrov K.M."/>
            <person name="Suarez D.L."/>
            <person name="Swayne D.E."/>
        </authorList>
    </citation>
    <scope>NUCLEOTIDE SEQUENCE [LARGE SCALE GENOMIC DNA]</scope>
    <source>
        <strain evidence="7 8">CECT 8367</strain>
    </source>
</reference>
<dbReference type="InterPro" id="IPR013762">
    <property type="entry name" value="Integrase-like_cat_sf"/>
</dbReference>
<dbReference type="Gene3D" id="1.10.443.10">
    <property type="entry name" value="Intergrase catalytic core"/>
    <property type="match status" value="1"/>
</dbReference>
<dbReference type="SUPFAM" id="SSF56349">
    <property type="entry name" value="DNA breaking-rejoining enzymes"/>
    <property type="match status" value="1"/>
</dbReference>
<evidence type="ECO:0000313" key="9">
    <source>
        <dbReference type="Proteomes" id="UP000240624"/>
    </source>
</evidence>
<proteinExistence type="inferred from homology"/>
<dbReference type="GO" id="GO:0006310">
    <property type="term" value="P:DNA recombination"/>
    <property type="evidence" value="ECO:0007669"/>
    <property type="project" value="UniProtKB-KW"/>
</dbReference>
<dbReference type="EMBL" id="PYGB01000006">
    <property type="protein sequence ID" value="PSK86184.1"/>
    <property type="molecule type" value="Genomic_DNA"/>
</dbReference>
<dbReference type="AlphaFoldDB" id="A0A1X6ZEF0"/>
<evidence type="ECO:0000256" key="1">
    <source>
        <dbReference type="ARBA" id="ARBA00008857"/>
    </source>
</evidence>
<dbReference type="PANTHER" id="PTHR30629:SF2">
    <property type="entry name" value="PROPHAGE INTEGRASE INTS-RELATED"/>
    <property type="match status" value="1"/>
</dbReference>
<evidence type="ECO:0000256" key="3">
    <source>
        <dbReference type="ARBA" id="ARBA00023125"/>
    </source>
</evidence>
<dbReference type="Gene3D" id="1.10.150.130">
    <property type="match status" value="1"/>
</dbReference>
<organism evidence="7 8">
    <name type="scientific">Limimaricola soesokkakensis</name>
    <dbReference type="NCBI Taxonomy" id="1343159"/>
    <lineage>
        <taxon>Bacteria</taxon>
        <taxon>Pseudomonadati</taxon>
        <taxon>Pseudomonadota</taxon>
        <taxon>Alphaproteobacteria</taxon>
        <taxon>Rhodobacterales</taxon>
        <taxon>Paracoccaceae</taxon>
        <taxon>Limimaricola</taxon>
    </lineage>
</organism>
<dbReference type="EMBL" id="FWFY01000006">
    <property type="protein sequence ID" value="SLN49379.1"/>
    <property type="molecule type" value="Genomic_DNA"/>
</dbReference>
<keyword evidence="2" id="KW-0229">DNA integration</keyword>
<dbReference type="PANTHER" id="PTHR30629">
    <property type="entry name" value="PROPHAGE INTEGRASE"/>
    <property type="match status" value="1"/>
</dbReference>
<name>A0A1X6ZEF0_9RHOB</name>
<evidence type="ECO:0000259" key="5">
    <source>
        <dbReference type="PROSITE" id="PS51898"/>
    </source>
</evidence>
<evidence type="ECO:0000256" key="4">
    <source>
        <dbReference type="ARBA" id="ARBA00023172"/>
    </source>
</evidence>
<keyword evidence="9" id="KW-1185">Reference proteome</keyword>
<dbReference type="RefSeq" id="WP_165761447.1">
    <property type="nucleotide sequence ID" value="NZ_FWFY01000006.1"/>
</dbReference>
<sequence length="367" mass="42066">MTYRIGTLNGRKVVTFNDNNGARRRIRLSATSIESAAVEGYKVYREYWDKIEKDREWSISEIWCGYKKHLGDRSSGRNMLSEGKSILPFFGGLRPSDITEELVQTYISTRVNLRTGKPVSDGTLWTELGRLRDALQYARKRNWIKSSEITYIPRPSKPEPRDRWLRDPEIVFLFRETMNQPHLYLAVHLMLATAGRVTAVLELTWDRVNFVENYIDLRVVTDKRQKKRASVPITKALRKLLTDAKSRSTCDHVVEWHGKPIKSIKTAFNHAAKRAGLVDVTPHVMRHTAAVRMAAAGCPMERIAAYLGHSDPAITRKVYARFSPDHLRMEADAVDVGHLVKLAVNERRGTRVRVRSRVHAASEIPRK</sequence>
<gene>
    <name evidence="6" type="ORF">CLV79_106193</name>
    <name evidence="7" type="ORF">LOS8367_02187</name>
</gene>